<sequence length="434" mass="47833">MNASYQDQGLSSERSALFTGVLDRMAAKVAEDEPTLGVEFPQITAADGKWVLLPASLSAGYSGSAWSHGNWFCGFWVGLLLTSYLHTGEDKYLSWARERMRLVAQRAQDPNTHDIGFIFDSSAVPGYEITRDPWYAQIAMEAADKLRARLVTTHSGAYLASWGPLDDPRGRSASAIDTMANLSLLYWAANHSGDGSYRLAAEAHSVMTAKSFIRPDGSTYHAVEYDVTTGERRRGYTFQGAFDESAWSRGQAWAVYGYVNTARETGKRIWLDLAGRLAAYYLRRLDGRLVPPWDFDATGADAEIKDTAAAAVMASALIELGRLHPDPASSVHWREHGLAMLEALCRDEFAYEPAHRGLLRNSCYSKPHNEGVDGATMFGDFFFAEALSRVMLPGKLRPGTQRVSLAGSTPASRFRTLASQSIHDIERSSAFRTC</sequence>
<accession>D5WKA5</accession>
<name>D5WKA5_PARAM</name>
<dbReference type="KEGG" id="bge:BC1002_5757"/>
<dbReference type="InterPro" id="IPR012341">
    <property type="entry name" value="6hp_glycosidase-like_sf"/>
</dbReference>
<evidence type="ECO:0000256" key="2">
    <source>
        <dbReference type="ARBA" id="ARBA00038358"/>
    </source>
</evidence>
<protein>
    <submittedName>
        <fullName evidence="3">Glycosyl hydrolase family 88</fullName>
    </submittedName>
</protein>
<evidence type="ECO:0000313" key="3">
    <source>
        <dbReference type="EMBL" id="ADG19651.1"/>
    </source>
</evidence>
<dbReference type="PANTHER" id="PTHR36845:SF1">
    <property type="entry name" value="HYDROLASE, PUTATIVE (AFU_ORTHOLOGUE AFUA_7G05090)-RELATED"/>
    <property type="match status" value="1"/>
</dbReference>
<dbReference type="eggNOG" id="COG1331">
    <property type="taxonomic scope" value="Bacteria"/>
</dbReference>
<evidence type="ECO:0000256" key="1">
    <source>
        <dbReference type="ARBA" id="ARBA00022801"/>
    </source>
</evidence>
<dbReference type="HOGENOM" id="CLU_027158_1_0_4"/>
<dbReference type="CAZy" id="GH88">
    <property type="family name" value="Glycoside Hydrolase Family 88"/>
</dbReference>
<evidence type="ECO:0000313" key="4">
    <source>
        <dbReference type="Proteomes" id="UP000002190"/>
    </source>
</evidence>
<dbReference type="PANTHER" id="PTHR36845">
    <property type="entry name" value="HYDROLASE, PUTATIVE (AFU_ORTHOLOGUE AFUA_7G05090)-RELATED"/>
    <property type="match status" value="1"/>
</dbReference>
<dbReference type="STRING" id="640511.BC1002_5757"/>
<reference evidence="4" key="1">
    <citation type="submission" date="2010-04" db="EMBL/GenBank/DDBJ databases">
        <title>Complete sequence of chromosome 3 of Burkholderia sp. CCGE1002.</title>
        <authorList>
            <consortium name="US DOE Joint Genome Institute"/>
            <person name="Lucas S."/>
            <person name="Copeland A."/>
            <person name="Lapidus A."/>
            <person name="Cheng J.-F."/>
            <person name="Bruce D."/>
            <person name="Goodwin L."/>
            <person name="Pitluck S."/>
            <person name="Chertkov O."/>
            <person name="Detter J.C."/>
            <person name="Han C."/>
            <person name="Tapia R."/>
            <person name="Land M."/>
            <person name="Hauser L."/>
            <person name="Kyrpides N."/>
            <person name="Ovchinnikova G."/>
            <person name="Martinez-Romero E."/>
            <person name="Hernandez M.A.R."/>
            <person name="Tiedje J.M."/>
            <person name="Woyke T."/>
        </authorList>
    </citation>
    <scope>NUCLEOTIDE SEQUENCE [LARGE SCALE GENOMIC DNA]</scope>
    <source>
        <strain evidence="4">CCGE1002</strain>
    </source>
</reference>
<dbReference type="GO" id="GO:0000272">
    <property type="term" value="P:polysaccharide catabolic process"/>
    <property type="evidence" value="ECO:0007669"/>
    <property type="project" value="TreeGrafter"/>
</dbReference>
<dbReference type="GeneID" id="301096898"/>
<dbReference type="RefSeq" id="WP_013093442.1">
    <property type="nucleotide sequence ID" value="NC_014119.1"/>
</dbReference>
<reference evidence="3 4" key="2">
    <citation type="journal article" date="2012" name="J. Bacteriol.">
        <title>Genome Sequences of Burkholderia sp. Strains CCGE1002 and H160, Isolated from Legume Nodules in Mexico and Brazil.</title>
        <authorList>
            <person name="Ormeno-Orrillo E."/>
            <person name="Rogel M.A."/>
            <person name="Chueire L.M."/>
            <person name="Tiedje J.M."/>
            <person name="Martinez-Romero E."/>
            <person name="Hungria M."/>
        </authorList>
    </citation>
    <scope>NUCLEOTIDE SEQUENCE [LARGE SCALE GENOMIC DNA]</scope>
    <source>
        <strain evidence="3 4">CCGE1002</strain>
    </source>
</reference>
<comment type="similarity">
    <text evidence="2">Belongs to the glycosyl hydrolase 88 family.</text>
</comment>
<keyword evidence="1 3" id="KW-0378">Hydrolase</keyword>
<dbReference type="Gene3D" id="1.50.10.10">
    <property type="match status" value="1"/>
</dbReference>
<dbReference type="EMBL" id="CP002015">
    <property type="protein sequence ID" value="ADG19651.1"/>
    <property type="molecule type" value="Genomic_DNA"/>
</dbReference>
<dbReference type="InterPro" id="IPR052369">
    <property type="entry name" value="UG_Glycosaminoglycan_Hydrolase"/>
</dbReference>
<dbReference type="Proteomes" id="UP000002190">
    <property type="component" value="Chromosome 3"/>
</dbReference>
<gene>
    <name evidence="3" type="ordered locus">BC1002_5757</name>
</gene>
<organism evidence="3 4">
    <name type="scientific">Paraburkholderia atlantica</name>
    <dbReference type="NCBI Taxonomy" id="2654982"/>
    <lineage>
        <taxon>Bacteria</taxon>
        <taxon>Pseudomonadati</taxon>
        <taxon>Pseudomonadota</taxon>
        <taxon>Betaproteobacteria</taxon>
        <taxon>Burkholderiales</taxon>
        <taxon>Burkholderiaceae</taxon>
        <taxon>Paraburkholderia</taxon>
    </lineage>
</organism>
<dbReference type="SUPFAM" id="SSF48208">
    <property type="entry name" value="Six-hairpin glycosidases"/>
    <property type="match status" value="1"/>
</dbReference>
<dbReference type="AlphaFoldDB" id="D5WKA5"/>
<dbReference type="InterPro" id="IPR008928">
    <property type="entry name" value="6-hairpin_glycosidase_sf"/>
</dbReference>
<dbReference type="GO" id="GO:0052757">
    <property type="term" value="F:chondroitin hydrolase activity"/>
    <property type="evidence" value="ECO:0007669"/>
    <property type="project" value="TreeGrafter"/>
</dbReference>
<proteinExistence type="inferred from homology"/>